<reference evidence="1 2" key="1">
    <citation type="submission" date="2017-09" db="EMBL/GenBank/DDBJ databases">
        <title>Depth-based differentiation of microbial function through sediment-hosted aquifers and enrichment of novel symbionts in the deep terrestrial subsurface.</title>
        <authorList>
            <person name="Probst A.J."/>
            <person name="Ladd B."/>
            <person name="Jarett J.K."/>
            <person name="Geller-Mcgrath D.E."/>
            <person name="Sieber C.M."/>
            <person name="Emerson J.B."/>
            <person name="Anantharaman K."/>
            <person name="Thomas B.C."/>
            <person name="Malmstrom R."/>
            <person name="Stieglmeier M."/>
            <person name="Klingl A."/>
            <person name="Woyke T."/>
            <person name="Ryan C.M."/>
            <person name="Banfield J.F."/>
        </authorList>
    </citation>
    <scope>NUCLEOTIDE SEQUENCE [LARGE SCALE GENOMIC DNA]</scope>
    <source>
        <strain evidence="1">CG11_big_fil_rev_8_21_14_0_20_40_15</strain>
    </source>
</reference>
<sequence length="132" mass="15137">MWFRLKKSLVLEKCIENEFGCKKIRSGTAIRVTTVGPPFRSDLGKVHFHFWFIKEPRGGSWIEIKVNPNLIKLPGMCVKDDYGVVYCAKKEIFLSVVTTDGVESDEILFCPSCGKRLRAQDWTPPLQNFIIK</sequence>
<organism evidence="1 2">
    <name type="scientific">Candidatus Portnoybacteria bacterium CG11_big_fil_rev_8_21_14_0_20_40_15</name>
    <dbReference type="NCBI Taxonomy" id="1974817"/>
    <lineage>
        <taxon>Bacteria</taxon>
        <taxon>Candidatus Portnoyibacteriota</taxon>
    </lineage>
</organism>
<evidence type="ECO:0000313" key="2">
    <source>
        <dbReference type="Proteomes" id="UP000229317"/>
    </source>
</evidence>
<accession>A0A2H0KV11</accession>
<gene>
    <name evidence="1" type="ORF">COV84_02280</name>
</gene>
<name>A0A2H0KV11_9BACT</name>
<proteinExistence type="predicted"/>
<dbReference type="EMBL" id="PCVO01000035">
    <property type="protein sequence ID" value="PIQ75244.1"/>
    <property type="molecule type" value="Genomic_DNA"/>
</dbReference>
<protein>
    <submittedName>
        <fullName evidence="1">Uncharacterized protein</fullName>
    </submittedName>
</protein>
<dbReference type="AlphaFoldDB" id="A0A2H0KV11"/>
<evidence type="ECO:0000313" key="1">
    <source>
        <dbReference type="EMBL" id="PIQ75244.1"/>
    </source>
</evidence>
<dbReference type="Proteomes" id="UP000229317">
    <property type="component" value="Unassembled WGS sequence"/>
</dbReference>
<comment type="caution">
    <text evidence="1">The sequence shown here is derived from an EMBL/GenBank/DDBJ whole genome shotgun (WGS) entry which is preliminary data.</text>
</comment>